<reference evidence="2 3" key="1">
    <citation type="submission" date="2009-03" db="EMBL/GenBank/DDBJ databases">
        <title>Comparison of the complete genome sequences of Rhodococcus erythropolis PR4 and Rhodococcus opacus B4.</title>
        <authorList>
            <person name="Takarada H."/>
            <person name="Sekine M."/>
            <person name="Hosoyama A."/>
            <person name="Yamada R."/>
            <person name="Fujisawa T."/>
            <person name="Omata S."/>
            <person name="Shimizu A."/>
            <person name="Tsukatani N."/>
            <person name="Tanikawa S."/>
            <person name="Fujita N."/>
            <person name="Harayama S."/>
        </authorList>
    </citation>
    <scope>NUCLEOTIDE SEQUENCE [LARGE SCALE GENOMIC DNA]</scope>
    <source>
        <strain evidence="2 3">B4</strain>
    </source>
</reference>
<feature type="transmembrane region" description="Helical" evidence="1">
    <location>
        <begin position="450"/>
        <end position="472"/>
    </location>
</feature>
<feature type="transmembrane region" description="Helical" evidence="1">
    <location>
        <begin position="200"/>
        <end position="218"/>
    </location>
</feature>
<evidence type="ECO:0000313" key="2">
    <source>
        <dbReference type="EMBL" id="BAH54370.1"/>
    </source>
</evidence>
<feature type="transmembrane region" description="Helical" evidence="1">
    <location>
        <begin position="525"/>
        <end position="546"/>
    </location>
</feature>
<dbReference type="RefSeq" id="WP_015889856.1">
    <property type="nucleotide sequence ID" value="NC_012522.1"/>
</dbReference>
<dbReference type="EMBL" id="AP011115">
    <property type="protein sequence ID" value="BAH54370.1"/>
    <property type="molecule type" value="Genomic_DNA"/>
</dbReference>
<feature type="transmembrane region" description="Helical" evidence="1">
    <location>
        <begin position="135"/>
        <end position="164"/>
    </location>
</feature>
<dbReference type="STRING" id="632772.ROP_61230"/>
<feature type="transmembrane region" description="Helical" evidence="1">
    <location>
        <begin position="88"/>
        <end position="111"/>
    </location>
</feature>
<proteinExistence type="predicted"/>
<dbReference type="Proteomes" id="UP000002212">
    <property type="component" value="Chromosome"/>
</dbReference>
<feature type="transmembrane region" description="Helical" evidence="1">
    <location>
        <begin position="33"/>
        <end position="55"/>
    </location>
</feature>
<evidence type="ECO:0000256" key="1">
    <source>
        <dbReference type="SAM" id="Phobius"/>
    </source>
</evidence>
<keyword evidence="1" id="KW-0472">Membrane</keyword>
<name>C1AZU9_RHOOB</name>
<dbReference type="PATRIC" id="fig|632772.20.peg.6392"/>
<dbReference type="HOGENOM" id="CLU_036785_2_0_11"/>
<feature type="transmembrane region" description="Helical" evidence="1">
    <location>
        <begin position="170"/>
        <end position="193"/>
    </location>
</feature>
<keyword evidence="1" id="KW-1133">Transmembrane helix</keyword>
<feature type="transmembrane region" description="Helical" evidence="1">
    <location>
        <begin position="255"/>
        <end position="276"/>
    </location>
</feature>
<dbReference type="AlphaFoldDB" id="C1AZU9"/>
<feature type="transmembrane region" description="Helical" evidence="1">
    <location>
        <begin position="414"/>
        <end position="438"/>
    </location>
</feature>
<feature type="transmembrane region" description="Helical" evidence="1">
    <location>
        <begin position="314"/>
        <end position="332"/>
    </location>
</feature>
<dbReference type="KEGG" id="rop:ROP_61230"/>
<feature type="transmembrane region" description="Helical" evidence="1">
    <location>
        <begin position="484"/>
        <end position="505"/>
    </location>
</feature>
<feature type="transmembrane region" description="Helical" evidence="1">
    <location>
        <begin position="363"/>
        <end position="385"/>
    </location>
</feature>
<accession>C1AZU9</accession>
<dbReference type="OrthoDB" id="2014935at2"/>
<keyword evidence="1" id="KW-0812">Transmembrane</keyword>
<evidence type="ECO:0000313" key="3">
    <source>
        <dbReference type="Proteomes" id="UP000002212"/>
    </source>
</evidence>
<gene>
    <name evidence="2" type="ordered locus">ROP_61230</name>
</gene>
<sequence>MSTATAPATTGRGRYAGTPRLVRLALRRDRVQLPVWLLALAALQAFSASSVLGLYPTEPDLRSFAMATAASPVALATNGLVSGYSAGAVLACQIVMPMSLAACLMTTLLVVRHTRQNEETGRAELVEAAVVGRKALLTAALVVAVGANLVLALLNVVVLMAAGLPLDGSVALGAAVAGAGIAFAAIAAVTAQVTDSARTANGLAGAALGVAFLLRAVGDMTGTVTENGTRVISGWPTWVSPIGWAEQVRPYDDNAWWVLTLPVVFALVVGSVGFALTEHRDVGSGLVPTRPGPARASRSLPTAVGSAWRMQRTILFWWAFGIAVLAVVYGAIADQIDDFLGEGQQVADMMEQLGGGTTDMVDAYFAAIFGMMAIAVAGYAVQALLRMRGEESAGRLEPVLATAVSRPRWMLAHVGLVTVGIVVLQALTGAATGLAYGLVTEDVPGKVVNLTGAALVFVPAILVVAAVVVLAFGAVPAWSAGLSWGVLALCLIFGFLGSLLGLPQAVRDLSPFTHVPALPAAEVTAAPLVWLAAIAAVVGAAGVVLFRRRDLTNS</sequence>
<organism evidence="2 3">
    <name type="scientific">Rhodococcus opacus (strain B4)</name>
    <dbReference type="NCBI Taxonomy" id="632772"/>
    <lineage>
        <taxon>Bacteria</taxon>
        <taxon>Bacillati</taxon>
        <taxon>Actinomycetota</taxon>
        <taxon>Actinomycetes</taxon>
        <taxon>Mycobacteriales</taxon>
        <taxon>Nocardiaceae</taxon>
        <taxon>Rhodococcus</taxon>
    </lineage>
</organism>
<protein>
    <submittedName>
        <fullName evidence="2">Hypothetical membrane protein</fullName>
    </submittedName>
</protein>